<proteinExistence type="predicted"/>
<dbReference type="STRING" id="69222.BG55_07585"/>
<dbReference type="PATRIC" id="fig|69222.5.peg.1554"/>
<keyword evidence="2" id="KW-1185">Reference proteome</keyword>
<reference evidence="1 2" key="1">
    <citation type="submission" date="2014-02" db="EMBL/GenBank/DDBJ databases">
        <title>Draft genome of Erwinia mallotivora strain BT-MARDI, a papaya dieback pathogen.</title>
        <authorList>
            <person name="Redzuan R."/>
            <person name="Abu Bakar N."/>
            <person name="Badrun R."/>
            <person name="Mohd Raih M.F."/>
            <person name="Rozano L."/>
            <person name="Mat Amin N."/>
        </authorList>
    </citation>
    <scope>NUCLEOTIDE SEQUENCE [LARGE SCALE GENOMIC DNA]</scope>
    <source>
        <strain evidence="1 2">BT-MARDI</strain>
    </source>
</reference>
<gene>
    <name evidence="1" type="ORF">BG55_07585</name>
</gene>
<evidence type="ECO:0000313" key="2">
    <source>
        <dbReference type="Proteomes" id="UP000019918"/>
    </source>
</evidence>
<dbReference type="AlphaFoldDB" id="A0A014PYL8"/>
<name>A0A014PYL8_9GAMM</name>
<comment type="caution">
    <text evidence="1">The sequence shown here is derived from an EMBL/GenBank/DDBJ whole genome shotgun (WGS) entry which is preliminary data.</text>
</comment>
<accession>A0A014PYL8</accession>
<dbReference type="RefSeq" id="WP_034935948.1">
    <property type="nucleotide sequence ID" value="NZ_JFHN01000037.1"/>
</dbReference>
<organism evidence="1 2">
    <name type="scientific">Erwinia mallotivora</name>
    <dbReference type="NCBI Taxonomy" id="69222"/>
    <lineage>
        <taxon>Bacteria</taxon>
        <taxon>Pseudomonadati</taxon>
        <taxon>Pseudomonadota</taxon>
        <taxon>Gammaproteobacteria</taxon>
        <taxon>Enterobacterales</taxon>
        <taxon>Erwiniaceae</taxon>
        <taxon>Erwinia</taxon>
    </lineage>
</organism>
<evidence type="ECO:0000313" key="1">
    <source>
        <dbReference type="EMBL" id="EXU76082.1"/>
    </source>
</evidence>
<dbReference type="Proteomes" id="UP000019918">
    <property type="component" value="Unassembled WGS sequence"/>
</dbReference>
<evidence type="ECO:0008006" key="3">
    <source>
        <dbReference type="Google" id="ProtNLM"/>
    </source>
</evidence>
<protein>
    <recommendedName>
        <fullName evidence="3">Asp/Glu racemase</fullName>
    </recommendedName>
</protein>
<dbReference type="EMBL" id="JFHN01000037">
    <property type="protein sequence ID" value="EXU76082.1"/>
    <property type="molecule type" value="Genomic_DNA"/>
</dbReference>
<sequence length="211" mass="21939">MTIIACLHAAESNIAVFEQALPLAGAGAVRLLHHVESELLARATAAGEVTGEIAEATRHILQQLCQQADVVIVTCTTLGVVASDSRLFSKPVLRVDAVLAGVASRCEGHIAVLCTAPGTLASTRQLFETCIAADRLSVTLVPEAWERFTRQDSAGYHQQIAASARQCLAQSPGCIVLAQSSMTGAEALFGSPVPVLTVPSASLRAALDAVT</sequence>
<dbReference type="OrthoDB" id="6497321at2"/>